<feature type="transmembrane region" description="Helical" evidence="7">
    <location>
        <begin position="457"/>
        <end position="477"/>
    </location>
</feature>
<evidence type="ECO:0000313" key="9">
    <source>
        <dbReference type="EMBL" id="TKK90392.1"/>
    </source>
</evidence>
<dbReference type="GO" id="GO:0006825">
    <property type="term" value="P:copper ion transport"/>
    <property type="evidence" value="ECO:0007669"/>
    <property type="project" value="InterPro"/>
</dbReference>
<feature type="transmembrane region" description="Helical" evidence="7">
    <location>
        <begin position="554"/>
        <end position="576"/>
    </location>
</feature>
<dbReference type="InterPro" id="IPR008457">
    <property type="entry name" value="Cu-R_CopD_dom"/>
</dbReference>
<feature type="transmembrane region" description="Helical" evidence="7">
    <location>
        <begin position="630"/>
        <end position="653"/>
    </location>
</feature>
<keyword evidence="5 7" id="KW-0472">Membrane</keyword>
<feature type="transmembrane region" description="Helical" evidence="7">
    <location>
        <begin position="53"/>
        <end position="75"/>
    </location>
</feature>
<dbReference type="RefSeq" id="WP_137245865.1">
    <property type="nucleotide sequence ID" value="NZ_SZQA01000003.1"/>
</dbReference>
<proteinExistence type="predicted"/>
<feature type="transmembrane region" description="Helical" evidence="7">
    <location>
        <begin position="222"/>
        <end position="244"/>
    </location>
</feature>
<dbReference type="InterPro" id="IPR019108">
    <property type="entry name" value="Caa3_assmbl_CtaG-rel"/>
</dbReference>
<evidence type="ECO:0000256" key="6">
    <source>
        <dbReference type="SAM" id="MobiDB-lite"/>
    </source>
</evidence>
<feature type="domain" description="Copper resistance protein D" evidence="8">
    <location>
        <begin position="220"/>
        <end position="297"/>
    </location>
</feature>
<dbReference type="InterPro" id="IPR032694">
    <property type="entry name" value="CopC/D"/>
</dbReference>
<keyword evidence="2" id="KW-1003">Cell membrane</keyword>
<evidence type="ECO:0000256" key="7">
    <source>
        <dbReference type="SAM" id="Phobius"/>
    </source>
</evidence>
<dbReference type="AlphaFoldDB" id="A0A4U3MNX3"/>
<name>A0A4U3MNX3_9ACTN</name>
<feature type="transmembrane region" description="Helical" evidence="7">
    <location>
        <begin position="427"/>
        <end position="445"/>
    </location>
</feature>
<sequence>MRFPPRAQVAVTAVAAVAVLFAVLWYGGGRPAALVEGLPSPGLLTEWGLPLVRLLHDVCAVATVGLLLTSVAFTRDEAIRTSARRQVVWWASGWALTALATIALTLSDFLGLPVLEALGAGVLQTFVFNIAQGQAFLLVAMIAAVIAFCALLRGAELVLLGAALFAALPPAYVGHSASAADHNLAVSSLMLHIAAAAIWVGGLFGVLTLVRRDRDLVWGVRRFSAVALCAYAAVGASGLINAWVRLGGLTPLFESRYGLLVLAKIAALAVLGWFGWRHRKVTIARLEADASAGQVPSGDSAASRSGQERSAQGESALGESVDGLEGAVASGAARDESMEEHSAGSASGTEGQSASSAELPVAAAAARRPFLRLAAVEVAIMSATMALAVGLSRTAPPASTDVPNVNAALGYVLPSISFDRLLSESRLDPIILLGIAGLVIAYLVGLRRQVWPVGRTVAWFLGILVLLYASTGGLSAYGPAVFSVFSVEYALLGTLAPALLAYGAPIGLAGGRELLPRALANPAVALGFYVASPVFLYLLGFFELAQSSHALHLAMVVVQVAAGLVFFVVVAGVDPLPRAVHTYTRIQLVGIAVAVQIAVGALLLLGPLQAEDWYALVAVDWVPDRAGDQQLGALLGAGISVAVLLVVLVSLVVRVVAARRRVSILNVQKMDDRRQKK</sequence>
<dbReference type="PANTHER" id="PTHR34820:SF4">
    <property type="entry name" value="INNER MEMBRANE PROTEIN YEBZ"/>
    <property type="match status" value="1"/>
</dbReference>
<feature type="transmembrane region" description="Helical" evidence="7">
    <location>
        <begin position="489"/>
        <end position="511"/>
    </location>
</feature>
<evidence type="ECO:0000256" key="2">
    <source>
        <dbReference type="ARBA" id="ARBA00022475"/>
    </source>
</evidence>
<evidence type="ECO:0000256" key="5">
    <source>
        <dbReference type="ARBA" id="ARBA00023136"/>
    </source>
</evidence>
<feature type="compositionally biased region" description="Polar residues" evidence="6">
    <location>
        <begin position="300"/>
        <end position="313"/>
    </location>
</feature>
<dbReference type="OrthoDB" id="3526112at2"/>
<feature type="transmembrane region" description="Helical" evidence="7">
    <location>
        <begin position="157"/>
        <end position="177"/>
    </location>
</feature>
<evidence type="ECO:0000259" key="8">
    <source>
        <dbReference type="Pfam" id="PF05425"/>
    </source>
</evidence>
<protein>
    <recommendedName>
        <fullName evidence="8">Copper resistance protein D domain-containing protein</fullName>
    </recommendedName>
</protein>
<evidence type="ECO:0000256" key="4">
    <source>
        <dbReference type="ARBA" id="ARBA00022989"/>
    </source>
</evidence>
<dbReference type="Proteomes" id="UP000308705">
    <property type="component" value="Unassembled WGS sequence"/>
</dbReference>
<comment type="subcellular location">
    <subcellularLocation>
        <location evidence="1">Cell membrane</location>
        <topology evidence="1">Multi-pass membrane protein</topology>
    </subcellularLocation>
</comment>
<feature type="transmembrane region" description="Helical" evidence="7">
    <location>
        <begin position="126"/>
        <end position="150"/>
    </location>
</feature>
<gene>
    <name evidence="9" type="ORF">FDA94_05140</name>
</gene>
<feature type="transmembrane region" description="Helical" evidence="7">
    <location>
        <begin position="256"/>
        <end position="276"/>
    </location>
</feature>
<dbReference type="Pfam" id="PF05425">
    <property type="entry name" value="CopD"/>
    <property type="match status" value="1"/>
</dbReference>
<feature type="transmembrane region" description="Helical" evidence="7">
    <location>
        <begin position="588"/>
        <end position="610"/>
    </location>
</feature>
<comment type="caution">
    <text evidence="9">The sequence shown here is derived from an EMBL/GenBank/DDBJ whole genome shotgun (WGS) entry which is preliminary data.</text>
</comment>
<feature type="region of interest" description="Disordered" evidence="6">
    <location>
        <begin position="293"/>
        <end position="317"/>
    </location>
</feature>
<keyword evidence="4 7" id="KW-1133">Transmembrane helix</keyword>
<keyword evidence="3 7" id="KW-0812">Transmembrane</keyword>
<dbReference type="Pfam" id="PF09678">
    <property type="entry name" value="Caa3_CtaG"/>
    <property type="match status" value="1"/>
</dbReference>
<dbReference type="GO" id="GO:0005886">
    <property type="term" value="C:plasma membrane"/>
    <property type="evidence" value="ECO:0007669"/>
    <property type="project" value="UniProtKB-SubCell"/>
</dbReference>
<feature type="transmembrane region" description="Helical" evidence="7">
    <location>
        <begin position="370"/>
        <end position="391"/>
    </location>
</feature>
<reference evidence="9 10" key="1">
    <citation type="submission" date="2019-04" db="EMBL/GenBank/DDBJ databases">
        <title>Herbidospora sp. NEAU-GS14.nov., a novel actinomycete isolated from soil.</title>
        <authorList>
            <person name="Han L."/>
        </authorList>
    </citation>
    <scope>NUCLEOTIDE SEQUENCE [LARGE SCALE GENOMIC DNA]</scope>
    <source>
        <strain evidence="9 10">NEAU-GS14</strain>
    </source>
</reference>
<dbReference type="PANTHER" id="PTHR34820">
    <property type="entry name" value="INNER MEMBRANE PROTEIN YEBZ"/>
    <property type="match status" value="1"/>
</dbReference>
<dbReference type="EMBL" id="SZQA01000003">
    <property type="protein sequence ID" value="TKK90392.1"/>
    <property type="molecule type" value="Genomic_DNA"/>
</dbReference>
<accession>A0A4U3MNX3</accession>
<feature type="compositionally biased region" description="Basic and acidic residues" evidence="6">
    <location>
        <begin position="333"/>
        <end position="342"/>
    </location>
</feature>
<feature type="region of interest" description="Disordered" evidence="6">
    <location>
        <begin position="329"/>
        <end position="354"/>
    </location>
</feature>
<feature type="transmembrane region" description="Helical" evidence="7">
    <location>
        <begin position="87"/>
        <end position="106"/>
    </location>
</feature>
<keyword evidence="10" id="KW-1185">Reference proteome</keyword>
<feature type="transmembrane region" description="Helical" evidence="7">
    <location>
        <begin position="189"/>
        <end position="210"/>
    </location>
</feature>
<organism evidence="9 10">
    <name type="scientific">Herbidospora galbida</name>
    <dbReference type="NCBI Taxonomy" id="2575442"/>
    <lineage>
        <taxon>Bacteria</taxon>
        <taxon>Bacillati</taxon>
        <taxon>Actinomycetota</taxon>
        <taxon>Actinomycetes</taxon>
        <taxon>Streptosporangiales</taxon>
        <taxon>Streptosporangiaceae</taxon>
        <taxon>Herbidospora</taxon>
    </lineage>
</organism>
<evidence type="ECO:0000256" key="1">
    <source>
        <dbReference type="ARBA" id="ARBA00004651"/>
    </source>
</evidence>
<feature type="transmembrane region" description="Helical" evidence="7">
    <location>
        <begin position="523"/>
        <end position="542"/>
    </location>
</feature>
<evidence type="ECO:0000313" key="10">
    <source>
        <dbReference type="Proteomes" id="UP000308705"/>
    </source>
</evidence>
<evidence type="ECO:0000256" key="3">
    <source>
        <dbReference type="ARBA" id="ARBA00022692"/>
    </source>
</evidence>